<keyword evidence="1" id="KW-0472">Membrane</keyword>
<name>A0ABS5ULU3_9BIFI</name>
<reference evidence="3 4" key="1">
    <citation type="journal article" date="2021" name="Environ. Microbiol.">
        <title>Genetic insights into the dark matter of the mammalian gut microbiota through targeted genome reconstruction.</title>
        <authorList>
            <person name="Lugli G.A."/>
            <person name="Alessandri G."/>
            <person name="Milani C."/>
            <person name="Viappiani A."/>
            <person name="Fontana F."/>
            <person name="Tarracchini C."/>
            <person name="Mancabelli L."/>
            <person name="Argentini C."/>
            <person name="Ruiz L."/>
            <person name="Margolles A."/>
            <person name="van Sinderen D."/>
            <person name="Turroni F."/>
            <person name="Ventura M."/>
        </authorList>
    </citation>
    <scope>NUCLEOTIDE SEQUENCE [LARGE SCALE GENOMIC DNA]</scope>
    <source>
        <strain evidence="3 4">MA2</strain>
    </source>
</reference>
<keyword evidence="4" id="KW-1185">Reference proteome</keyword>
<protein>
    <submittedName>
        <fullName evidence="3">DUF4418 family protein</fullName>
    </submittedName>
</protein>
<sequence>MKHKLIASVPAIVLGALIAVAPQTFAHACQGHGTPGACHYSQQAATGIGAAILVLGVIALFVDPRVRIGLNVAVIVDTVLLLAVPTVLIGICKGTMMHCRMVMLPTLVVLGVLALAFAVIGIRVDSRAASASAGGAR</sequence>
<dbReference type="Pfam" id="PF14387">
    <property type="entry name" value="DUF4418"/>
    <property type="match status" value="1"/>
</dbReference>
<proteinExistence type="predicted"/>
<comment type="caution">
    <text evidence="3">The sequence shown here is derived from an EMBL/GenBank/DDBJ whole genome shotgun (WGS) entry which is preliminary data.</text>
</comment>
<feature type="transmembrane region" description="Helical" evidence="1">
    <location>
        <begin position="69"/>
        <end position="91"/>
    </location>
</feature>
<evidence type="ECO:0000256" key="1">
    <source>
        <dbReference type="SAM" id="Phobius"/>
    </source>
</evidence>
<feature type="chain" id="PRO_5045762279" evidence="2">
    <location>
        <begin position="27"/>
        <end position="137"/>
    </location>
</feature>
<keyword evidence="2" id="KW-0732">Signal</keyword>
<feature type="transmembrane region" description="Helical" evidence="1">
    <location>
        <begin position="103"/>
        <end position="122"/>
    </location>
</feature>
<evidence type="ECO:0000313" key="3">
    <source>
        <dbReference type="EMBL" id="MBT1171878.1"/>
    </source>
</evidence>
<keyword evidence="1" id="KW-0812">Transmembrane</keyword>
<organism evidence="3 4">
    <name type="scientific">Bifidobacterium santillanense</name>
    <dbReference type="NCBI Taxonomy" id="2809028"/>
    <lineage>
        <taxon>Bacteria</taxon>
        <taxon>Bacillati</taxon>
        <taxon>Actinomycetota</taxon>
        <taxon>Actinomycetes</taxon>
        <taxon>Bifidobacteriales</taxon>
        <taxon>Bifidobacteriaceae</taxon>
        <taxon>Bifidobacterium</taxon>
    </lineage>
</organism>
<gene>
    <name evidence="3" type="ORF">JS528_00585</name>
</gene>
<evidence type="ECO:0000313" key="4">
    <source>
        <dbReference type="Proteomes" id="UP000773064"/>
    </source>
</evidence>
<feature type="signal peptide" evidence="2">
    <location>
        <begin position="1"/>
        <end position="26"/>
    </location>
</feature>
<accession>A0ABS5ULU3</accession>
<dbReference type="InterPro" id="IPR025531">
    <property type="entry name" value="DUF4418"/>
</dbReference>
<feature type="transmembrane region" description="Helical" evidence="1">
    <location>
        <begin position="44"/>
        <end position="62"/>
    </location>
</feature>
<dbReference type="EMBL" id="JAFEJS010000001">
    <property type="protein sequence ID" value="MBT1171878.1"/>
    <property type="molecule type" value="Genomic_DNA"/>
</dbReference>
<evidence type="ECO:0000256" key="2">
    <source>
        <dbReference type="SAM" id="SignalP"/>
    </source>
</evidence>
<dbReference type="RefSeq" id="WP_214357163.1">
    <property type="nucleotide sequence ID" value="NZ_JAFEJS010000001.1"/>
</dbReference>
<dbReference type="Proteomes" id="UP000773064">
    <property type="component" value="Unassembled WGS sequence"/>
</dbReference>
<keyword evidence="1" id="KW-1133">Transmembrane helix</keyword>